<dbReference type="PRINTS" id="PR00409">
    <property type="entry name" value="PHDIOXRDTASE"/>
</dbReference>
<protein>
    <submittedName>
        <fullName evidence="15">Ferric reductase-like transmembrane domain-containing protein</fullName>
    </submittedName>
</protein>
<keyword evidence="6" id="KW-0479">Metal-binding</keyword>
<dbReference type="GO" id="GO:0051537">
    <property type="term" value="F:2 iron, 2 sulfur cluster binding"/>
    <property type="evidence" value="ECO:0007669"/>
    <property type="project" value="UniProtKB-KW"/>
</dbReference>
<evidence type="ECO:0000256" key="12">
    <source>
        <dbReference type="ARBA" id="ARBA00023136"/>
    </source>
</evidence>
<sequence length="488" mass="55318">MNATVNCGTLRQCPFHHLSFLSDRKVAIPQQANQAEVPPKGHFKLKYIKVTFWLLLLLLSGAWLFADTFIPTPFSYFSFRTVFTQYSGIIAIGSMSVAMLLAVRPKWMEQPLNGLDKMYRLHKWLGITALIFATLHWWWAQGTKWMVRWGWLQRPERHGPSGEALSQLEQWLHDQRGTAESVGEWAFYAAVLLIALALIKWFPYHLFRKTHKWLAAVYLVLVYHSLVLIKSEYWSQPIGWVTALLLLCGTISALLVLAGRVGKKCTVKGNISALESYPGVKVIEGRIQLSEGWKGHSPGQFAFVTSKTTEGAHPYTIASAWNPDDPSLTFIVKSLGDWTSQLRQSLKVGTPVSVEGPYGCFDFNDDQPRQIWIGAGIGITPFIAKMKHLAQFPGKKEIDLFHVTRDYDETAIGKLTEDARLAKVRLHLIVTPRDGRLTPEQIRAAVPEWYSASLWFCGPSAFGSTLRKDFLKHGLPAKHFHQELFEMR</sequence>
<dbReference type="SUPFAM" id="SSF52343">
    <property type="entry name" value="Ferredoxin reductase-like, C-terminal NADP-linked domain"/>
    <property type="match status" value="1"/>
</dbReference>
<evidence type="ECO:0000256" key="10">
    <source>
        <dbReference type="ARBA" id="ARBA00023004"/>
    </source>
</evidence>
<reference evidence="15" key="1">
    <citation type="submission" date="2022-11" db="EMBL/GenBank/DDBJ databases">
        <title>Chitin-degrading and fungicidal potential of chitinolytic bacterial strains from marine environment of the Pacific Ocean regions.</title>
        <authorList>
            <person name="Pentekhina I."/>
            <person name="Nedashkovskaya O."/>
            <person name="Seitkalieva A."/>
            <person name="Podvolotskaya A."/>
            <person name="Tekutyeva L."/>
            <person name="Balabanova L."/>
        </authorList>
    </citation>
    <scope>NUCLEOTIDE SEQUENCE</scope>
    <source>
        <strain evidence="15">KMM 6838</strain>
    </source>
</reference>
<evidence type="ECO:0000256" key="1">
    <source>
        <dbReference type="ARBA" id="ARBA00001974"/>
    </source>
</evidence>
<dbReference type="PANTHER" id="PTHR47354:SF8">
    <property type="entry name" value="1,2-PHENYLACETYL-COA EPOXIDASE, SUBUNIT E"/>
    <property type="match status" value="1"/>
</dbReference>
<comment type="cofactor">
    <cofactor evidence="1">
        <name>FAD</name>
        <dbReference type="ChEBI" id="CHEBI:57692"/>
    </cofactor>
</comment>
<dbReference type="AlphaFoldDB" id="A0AB35HZT0"/>
<evidence type="ECO:0000259" key="14">
    <source>
        <dbReference type="PROSITE" id="PS51384"/>
    </source>
</evidence>
<evidence type="ECO:0000256" key="6">
    <source>
        <dbReference type="ARBA" id="ARBA00022723"/>
    </source>
</evidence>
<dbReference type="PROSITE" id="PS51384">
    <property type="entry name" value="FAD_FR"/>
    <property type="match status" value="1"/>
</dbReference>
<keyword evidence="12 13" id="KW-0472">Membrane</keyword>
<dbReference type="Pfam" id="PF08022">
    <property type="entry name" value="FAD_binding_8"/>
    <property type="match status" value="1"/>
</dbReference>
<organism evidence="15 16">
    <name type="scientific">Microbulbifer thermotolerans</name>
    <dbReference type="NCBI Taxonomy" id="252514"/>
    <lineage>
        <taxon>Bacteria</taxon>
        <taxon>Pseudomonadati</taxon>
        <taxon>Pseudomonadota</taxon>
        <taxon>Gammaproteobacteria</taxon>
        <taxon>Cellvibrionales</taxon>
        <taxon>Microbulbiferaceae</taxon>
        <taxon>Microbulbifer</taxon>
    </lineage>
</organism>
<evidence type="ECO:0000256" key="2">
    <source>
        <dbReference type="ARBA" id="ARBA00004141"/>
    </source>
</evidence>
<evidence type="ECO:0000256" key="7">
    <source>
        <dbReference type="ARBA" id="ARBA00022827"/>
    </source>
</evidence>
<feature type="transmembrane region" description="Helical" evidence="13">
    <location>
        <begin position="47"/>
        <end position="66"/>
    </location>
</feature>
<evidence type="ECO:0000256" key="8">
    <source>
        <dbReference type="ARBA" id="ARBA00022989"/>
    </source>
</evidence>
<evidence type="ECO:0000313" key="15">
    <source>
        <dbReference type="EMBL" id="MCX2802739.1"/>
    </source>
</evidence>
<dbReference type="RefSeq" id="WP_139223204.1">
    <property type="nucleotide sequence ID" value="NZ_FOKT01000005.1"/>
</dbReference>
<dbReference type="PANTHER" id="PTHR47354">
    <property type="entry name" value="NADH OXIDOREDUCTASE HCR"/>
    <property type="match status" value="1"/>
</dbReference>
<dbReference type="InterPro" id="IPR050415">
    <property type="entry name" value="MRET"/>
</dbReference>
<dbReference type="SFLD" id="SFLDS00052">
    <property type="entry name" value="Ferric_Reductase_Domain"/>
    <property type="match status" value="1"/>
</dbReference>
<dbReference type="Gene3D" id="3.40.50.80">
    <property type="entry name" value="Nucleotide-binding domain of ferredoxin-NADP reductase (FNR) module"/>
    <property type="match status" value="1"/>
</dbReference>
<dbReference type="GO" id="GO:0050660">
    <property type="term" value="F:flavin adenine dinucleotide binding"/>
    <property type="evidence" value="ECO:0007669"/>
    <property type="project" value="TreeGrafter"/>
</dbReference>
<gene>
    <name evidence="15" type="ORF">OQJ68_13170</name>
</gene>
<evidence type="ECO:0000256" key="13">
    <source>
        <dbReference type="SAM" id="Phobius"/>
    </source>
</evidence>
<dbReference type="Proteomes" id="UP001209730">
    <property type="component" value="Unassembled WGS sequence"/>
</dbReference>
<keyword evidence="4 13" id="KW-0812">Transmembrane</keyword>
<keyword evidence="9" id="KW-0560">Oxidoreductase</keyword>
<dbReference type="InterPro" id="IPR017927">
    <property type="entry name" value="FAD-bd_FR_type"/>
</dbReference>
<feature type="transmembrane region" description="Helical" evidence="13">
    <location>
        <begin position="237"/>
        <end position="258"/>
    </location>
</feature>
<keyword evidence="7" id="KW-0274">FAD</keyword>
<keyword evidence="10" id="KW-0408">Iron</keyword>
<feature type="transmembrane region" description="Helical" evidence="13">
    <location>
        <begin position="124"/>
        <end position="140"/>
    </location>
</feature>
<dbReference type="Gene3D" id="2.40.30.10">
    <property type="entry name" value="Translation factors"/>
    <property type="match status" value="1"/>
</dbReference>
<evidence type="ECO:0000256" key="4">
    <source>
        <dbReference type="ARBA" id="ARBA00022692"/>
    </source>
</evidence>
<evidence type="ECO:0000256" key="5">
    <source>
        <dbReference type="ARBA" id="ARBA00022714"/>
    </source>
</evidence>
<keyword evidence="3" id="KW-0285">Flavoprotein</keyword>
<dbReference type="InterPro" id="IPR017938">
    <property type="entry name" value="Riboflavin_synthase-like_b-brl"/>
</dbReference>
<dbReference type="Pfam" id="PF01794">
    <property type="entry name" value="Ferric_reduct"/>
    <property type="match status" value="1"/>
</dbReference>
<proteinExistence type="predicted"/>
<dbReference type="CDD" id="cd06198">
    <property type="entry name" value="FNR_like_3"/>
    <property type="match status" value="1"/>
</dbReference>
<evidence type="ECO:0000256" key="3">
    <source>
        <dbReference type="ARBA" id="ARBA00022630"/>
    </source>
</evidence>
<evidence type="ECO:0000256" key="9">
    <source>
        <dbReference type="ARBA" id="ARBA00023002"/>
    </source>
</evidence>
<dbReference type="GO" id="GO:0016491">
    <property type="term" value="F:oxidoreductase activity"/>
    <property type="evidence" value="ECO:0007669"/>
    <property type="project" value="UniProtKB-KW"/>
</dbReference>
<dbReference type="EMBL" id="JAPHQB010000023">
    <property type="protein sequence ID" value="MCX2802739.1"/>
    <property type="molecule type" value="Genomic_DNA"/>
</dbReference>
<keyword evidence="11" id="KW-0411">Iron-sulfur</keyword>
<feature type="transmembrane region" description="Helical" evidence="13">
    <location>
        <begin position="214"/>
        <end position="231"/>
    </location>
</feature>
<accession>A0AB35HZT0</accession>
<dbReference type="SUPFAM" id="SSF63380">
    <property type="entry name" value="Riboflavin synthase domain-like"/>
    <property type="match status" value="1"/>
</dbReference>
<dbReference type="InterPro" id="IPR039261">
    <property type="entry name" value="FNR_nucleotide-bd"/>
</dbReference>
<comment type="subcellular location">
    <subcellularLocation>
        <location evidence="2">Membrane</location>
        <topology evidence="2">Multi-pass membrane protein</topology>
    </subcellularLocation>
</comment>
<feature type="transmembrane region" description="Helical" evidence="13">
    <location>
        <begin position="185"/>
        <end position="202"/>
    </location>
</feature>
<keyword evidence="5" id="KW-0001">2Fe-2S</keyword>
<name>A0AB35HZT0_MICTH</name>
<evidence type="ECO:0000313" key="16">
    <source>
        <dbReference type="Proteomes" id="UP001209730"/>
    </source>
</evidence>
<dbReference type="InterPro" id="IPR013112">
    <property type="entry name" value="FAD-bd_8"/>
</dbReference>
<feature type="transmembrane region" description="Helical" evidence="13">
    <location>
        <begin position="86"/>
        <end position="103"/>
    </location>
</feature>
<keyword evidence="8 13" id="KW-1133">Transmembrane helix</keyword>
<evidence type="ECO:0000256" key="11">
    <source>
        <dbReference type="ARBA" id="ARBA00023014"/>
    </source>
</evidence>
<feature type="domain" description="FAD-binding FR-type" evidence="14">
    <location>
        <begin position="260"/>
        <end position="364"/>
    </location>
</feature>
<dbReference type="GO" id="GO:0016020">
    <property type="term" value="C:membrane"/>
    <property type="evidence" value="ECO:0007669"/>
    <property type="project" value="UniProtKB-SubCell"/>
</dbReference>
<dbReference type="InterPro" id="IPR013130">
    <property type="entry name" value="Fe3_Rdtase_TM_dom"/>
</dbReference>
<comment type="caution">
    <text evidence="15">The sequence shown here is derived from an EMBL/GenBank/DDBJ whole genome shotgun (WGS) entry which is preliminary data.</text>
</comment>
<dbReference type="GO" id="GO:0046872">
    <property type="term" value="F:metal ion binding"/>
    <property type="evidence" value="ECO:0007669"/>
    <property type="project" value="UniProtKB-KW"/>
</dbReference>